<evidence type="ECO:0000313" key="5">
    <source>
        <dbReference type="Proteomes" id="UP001344817"/>
    </source>
</evidence>
<dbReference type="Gene3D" id="3.40.50.1820">
    <property type="entry name" value="alpha/beta hydrolase"/>
    <property type="match status" value="1"/>
</dbReference>
<reference evidence="4" key="1">
    <citation type="submission" date="2024-01" db="EMBL/GenBank/DDBJ databases">
        <title>Genome sequence of Mycoplasma ciconiae type strain DSM 25251.</title>
        <authorList>
            <person name="Spergser J."/>
        </authorList>
    </citation>
    <scope>NUCLEOTIDE SEQUENCE [LARGE SCALE GENOMIC DNA]</scope>
    <source>
        <strain evidence="4">DSM 25251</strain>
    </source>
</reference>
<organism evidence="4 5">
    <name type="scientific">Mycoplasmopsis ciconiae</name>
    <dbReference type="NCBI Taxonomy" id="561067"/>
    <lineage>
        <taxon>Bacteria</taxon>
        <taxon>Bacillati</taxon>
        <taxon>Mycoplasmatota</taxon>
        <taxon>Mycoplasmoidales</taxon>
        <taxon>Metamycoplasmataceae</taxon>
        <taxon>Mycoplasmopsis</taxon>
    </lineage>
</organism>
<dbReference type="Pfam" id="PF00561">
    <property type="entry name" value="Abhydrolase_1"/>
    <property type="match status" value="1"/>
</dbReference>
<gene>
    <name evidence="4" type="ORF">V2E24_02775</name>
</gene>
<evidence type="ECO:0000256" key="1">
    <source>
        <dbReference type="ARBA" id="ARBA00006989"/>
    </source>
</evidence>
<dbReference type="GO" id="GO:0016787">
    <property type="term" value="F:hydrolase activity"/>
    <property type="evidence" value="ECO:0007669"/>
    <property type="project" value="UniProtKB-KW"/>
</dbReference>
<name>A0ABU7MLW7_9BACT</name>
<dbReference type="InterPro" id="IPR050266">
    <property type="entry name" value="AB_hydrolase_sf"/>
</dbReference>
<keyword evidence="4" id="KW-0378">Hydrolase</keyword>
<dbReference type="EMBL" id="JAZDWZ010000008">
    <property type="protein sequence ID" value="MEE3928488.1"/>
    <property type="molecule type" value="Genomic_DNA"/>
</dbReference>
<evidence type="ECO:0000256" key="2">
    <source>
        <dbReference type="ARBA" id="ARBA00022487"/>
    </source>
</evidence>
<dbReference type="RefSeq" id="WP_330500901.1">
    <property type="nucleotide sequence ID" value="NZ_JAZDWZ010000008.1"/>
</dbReference>
<proteinExistence type="inferred from homology"/>
<protein>
    <submittedName>
        <fullName evidence="4">Alpha/beta hydrolase</fullName>
    </submittedName>
</protein>
<dbReference type="PANTHER" id="PTHR43798">
    <property type="entry name" value="MONOACYLGLYCEROL LIPASE"/>
    <property type="match status" value="1"/>
</dbReference>
<comment type="similarity">
    <text evidence="1">Belongs to the lipase/esterase LIP3/BchO family.</text>
</comment>
<dbReference type="PANTHER" id="PTHR43798:SF33">
    <property type="entry name" value="HYDROLASE, PUTATIVE (AFU_ORTHOLOGUE AFUA_2G14860)-RELATED"/>
    <property type="match status" value="1"/>
</dbReference>
<feature type="domain" description="AB hydrolase-1" evidence="3">
    <location>
        <begin position="26"/>
        <end position="147"/>
    </location>
</feature>
<dbReference type="Proteomes" id="UP001344817">
    <property type="component" value="Unassembled WGS sequence"/>
</dbReference>
<evidence type="ECO:0000313" key="4">
    <source>
        <dbReference type="EMBL" id="MEE3928488.1"/>
    </source>
</evidence>
<dbReference type="SUPFAM" id="SSF53474">
    <property type="entry name" value="alpha/beta-Hydrolases"/>
    <property type="match status" value="1"/>
</dbReference>
<sequence length="268" mass="31946">MRDYKIYKYDDLNIGYFEQNNSKDKTLLFVHGFSSDYNYFDKVFEYFANDYNFVGINMPIHGNSQFHKNKINLLYFKQVLENFIKNQKYDNLTIIGHSMGGGLAMMVADQLNSYIEKIVLVGPMTKAGLSKVEEFEECFFPRNFEEYKKLVHLCYYNPQKFLETPHLKEKMDNYFNNNQEKLNYIYQLGHSLPNLENMNAIELGMKNFKKPVAVFYGESDGIVPVEEFPNYYKDYSNFKLYKIEKSGHSIWLENYNDFVFRLEEFLKI</sequence>
<dbReference type="InterPro" id="IPR029058">
    <property type="entry name" value="AB_hydrolase_fold"/>
</dbReference>
<keyword evidence="5" id="KW-1185">Reference proteome</keyword>
<comment type="caution">
    <text evidence="4">The sequence shown here is derived from an EMBL/GenBank/DDBJ whole genome shotgun (WGS) entry which is preliminary data.</text>
</comment>
<accession>A0ABU7MLW7</accession>
<evidence type="ECO:0000259" key="3">
    <source>
        <dbReference type="Pfam" id="PF00561"/>
    </source>
</evidence>
<keyword evidence="2" id="KW-0719">Serine esterase</keyword>
<dbReference type="InterPro" id="IPR000073">
    <property type="entry name" value="AB_hydrolase_1"/>
</dbReference>